<feature type="domain" description="Calcineurin-like phosphoesterase" evidence="1">
    <location>
        <begin position="26"/>
        <end position="152"/>
    </location>
</feature>
<evidence type="ECO:0000313" key="3">
    <source>
        <dbReference type="Proteomes" id="UP001515480"/>
    </source>
</evidence>
<dbReference type="GO" id="GO:0016791">
    <property type="term" value="F:phosphatase activity"/>
    <property type="evidence" value="ECO:0007669"/>
    <property type="project" value="TreeGrafter"/>
</dbReference>
<dbReference type="Pfam" id="PF00149">
    <property type="entry name" value="Metallophos"/>
    <property type="match status" value="1"/>
</dbReference>
<dbReference type="AlphaFoldDB" id="A0AB34JTS2"/>
<dbReference type="InterPro" id="IPR029052">
    <property type="entry name" value="Metallo-depent_PP-like"/>
</dbReference>
<dbReference type="GO" id="GO:0006798">
    <property type="term" value="P:polyphosphate catabolic process"/>
    <property type="evidence" value="ECO:0007669"/>
    <property type="project" value="TreeGrafter"/>
</dbReference>
<dbReference type="PANTHER" id="PTHR42850">
    <property type="entry name" value="METALLOPHOSPHOESTERASE"/>
    <property type="match status" value="1"/>
</dbReference>
<dbReference type="InterPro" id="IPR050126">
    <property type="entry name" value="Ap4A_hydrolase"/>
</dbReference>
<protein>
    <recommendedName>
        <fullName evidence="1">Calcineurin-like phosphoesterase domain-containing protein</fullName>
    </recommendedName>
</protein>
<reference evidence="2 3" key="1">
    <citation type="journal article" date="2024" name="Science">
        <title>Giant polyketide synthase enzymes in the biosynthesis of giant marine polyether toxins.</title>
        <authorList>
            <person name="Fallon T.R."/>
            <person name="Shende V.V."/>
            <person name="Wierzbicki I.H."/>
            <person name="Pendleton A.L."/>
            <person name="Watervoot N.F."/>
            <person name="Auber R.P."/>
            <person name="Gonzalez D.J."/>
            <person name="Wisecaver J.H."/>
            <person name="Moore B.S."/>
        </authorList>
    </citation>
    <scope>NUCLEOTIDE SEQUENCE [LARGE SCALE GENOMIC DNA]</scope>
    <source>
        <strain evidence="2 3">12B1</strain>
    </source>
</reference>
<dbReference type="GO" id="GO:0000298">
    <property type="term" value="F:endopolyphosphatase activity"/>
    <property type="evidence" value="ECO:0007669"/>
    <property type="project" value="TreeGrafter"/>
</dbReference>
<accession>A0AB34JTS2</accession>
<dbReference type="PANTHER" id="PTHR42850:SF4">
    <property type="entry name" value="ZINC-DEPENDENT ENDOPOLYPHOSPHATASE"/>
    <property type="match status" value="1"/>
</dbReference>
<comment type="caution">
    <text evidence="2">The sequence shown here is derived from an EMBL/GenBank/DDBJ whole genome shotgun (WGS) entry which is preliminary data.</text>
</comment>
<dbReference type="Gene3D" id="3.60.21.10">
    <property type="match status" value="1"/>
</dbReference>
<dbReference type="SUPFAM" id="SSF56300">
    <property type="entry name" value="Metallo-dependent phosphatases"/>
    <property type="match status" value="1"/>
</dbReference>
<sequence length="269" mass="29221">MAGALSTPLPSDASASCADGTNRSFIIGDVHGCIDELRTMLRSLRPARRCGDRLIFVGDVVGKGPWPLETLRTVRQSVDAVGGQLVLGNHEASVLRWLSQREAGLPENQRHCVSRANKALAEALSEEEVAWLRRRPHFVWLAEHGIAVVHAGFAPGVPLSQQRAEHMLTMRSLSVDGVPSPRLGAAPWATQWQGPYRVVFGHDARRGLQQHALATGIDTGCVYGGNLTALIIRSSGETSMAHVRSYATWCVPGSRSRWHGSESRSSNCH</sequence>
<gene>
    <name evidence="2" type="ORF">AB1Y20_019005</name>
</gene>
<proteinExistence type="predicted"/>
<keyword evidence="3" id="KW-1185">Reference proteome</keyword>
<name>A0AB34JTS2_PRYPA</name>
<organism evidence="2 3">
    <name type="scientific">Prymnesium parvum</name>
    <name type="common">Toxic golden alga</name>
    <dbReference type="NCBI Taxonomy" id="97485"/>
    <lineage>
        <taxon>Eukaryota</taxon>
        <taxon>Haptista</taxon>
        <taxon>Haptophyta</taxon>
        <taxon>Prymnesiophyceae</taxon>
        <taxon>Prymnesiales</taxon>
        <taxon>Prymnesiaceae</taxon>
        <taxon>Prymnesium</taxon>
    </lineage>
</organism>
<evidence type="ECO:0000259" key="1">
    <source>
        <dbReference type="Pfam" id="PF00149"/>
    </source>
</evidence>
<evidence type="ECO:0000313" key="2">
    <source>
        <dbReference type="EMBL" id="KAL1524095.1"/>
    </source>
</evidence>
<dbReference type="Proteomes" id="UP001515480">
    <property type="component" value="Unassembled WGS sequence"/>
</dbReference>
<dbReference type="InterPro" id="IPR004843">
    <property type="entry name" value="Calcineurin-like_PHP"/>
</dbReference>
<dbReference type="GO" id="GO:0005737">
    <property type="term" value="C:cytoplasm"/>
    <property type="evidence" value="ECO:0007669"/>
    <property type="project" value="TreeGrafter"/>
</dbReference>
<dbReference type="EMBL" id="JBGBPQ010000005">
    <property type="protein sequence ID" value="KAL1524095.1"/>
    <property type="molecule type" value="Genomic_DNA"/>
</dbReference>